<dbReference type="GO" id="GO:0003676">
    <property type="term" value="F:nucleic acid binding"/>
    <property type="evidence" value="ECO:0007669"/>
    <property type="project" value="InterPro"/>
</dbReference>
<dbReference type="Pfam" id="PF10108">
    <property type="entry name" value="DNA_pol_B_exo2"/>
    <property type="match status" value="1"/>
</dbReference>
<evidence type="ECO:0000313" key="2">
    <source>
        <dbReference type="EMBL" id="TWI85379.1"/>
    </source>
</evidence>
<dbReference type="SUPFAM" id="SSF53098">
    <property type="entry name" value="Ribonuclease H-like"/>
    <property type="match status" value="1"/>
</dbReference>
<dbReference type="Proteomes" id="UP000316167">
    <property type="component" value="Unassembled WGS sequence"/>
</dbReference>
<evidence type="ECO:0000259" key="1">
    <source>
        <dbReference type="Pfam" id="PF10108"/>
    </source>
</evidence>
<dbReference type="AlphaFoldDB" id="A0A562SVQ7"/>
<protein>
    <recommendedName>
        <fullName evidence="1">Predicted 3'-5' exonuclease PolB-like domain-containing protein</fullName>
    </recommendedName>
</protein>
<organism evidence="2 3">
    <name type="scientific">Lacibacter cauensis</name>
    <dbReference type="NCBI Taxonomy" id="510947"/>
    <lineage>
        <taxon>Bacteria</taxon>
        <taxon>Pseudomonadati</taxon>
        <taxon>Bacteroidota</taxon>
        <taxon>Chitinophagia</taxon>
        <taxon>Chitinophagales</taxon>
        <taxon>Chitinophagaceae</taxon>
        <taxon>Lacibacter</taxon>
    </lineage>
</organism>
<dbReference type="InterPro" id="IPR019288">
    <property type="entry name" value="3'-5'_exonuclease_PolB-like"/>
</dbReference>
<evidence type="ECO:0000313" key="3">
    <source>
        <dbReference type="Proteomes" id="UP000316167"/>
    </source>
</evidence>
<comment type="caution">
    <text evidence="2">The sequence shown here is derived from an EMBL/GenBank/DDBJ whole genome shotgun (WGS) entry which is preliminary data.</text>
</comment>
<dbReference type="RefSeq" id="WP_144884219.1">
    <property type="nucleotide sequence ID" value="NZ_VLLE01000002.1"/>
</dbReference>
<name>A0A562SVQ7_9BACT</name>
<dbReference type="OrthoDB" id="9773351at2"/>
<dbReference type="InterPro" id="IPR036397">
    <property type="entry name" value="RNaseH_sf"/>
</dbReference>
<gene>
    <name evidence="2" type="ORF">IQ13_0540</name>
</gene>
<reference evidence="2 3" key="1">
    <citation type="journal article" date="2015" name="Stand. Genomic Sci.">
        <title>Genomic Encyclopedia of Bacterial and Archaeal Type Strains, Phase III: the genomes of soil and plant-associated and newly described type strains.</title>
        <authorList>
            <person name="Whitman W.B."/>
            <person name="Woyke T."/>
            <person name="Klenk H.P."/>
            <person name="Zhou Y."/>
            <person name="Lilburn T.G."/>
            <person name="Beck B.J."/>
            <person name="De Vos P."/>
            <person name="Vandamme P."/>
            <person name="Eisen J.A."/>
            <person name="Garrity G."/>
            <person name="Hugenholtz P."/>
            <person name="Kyrpides N.C."/>
        </authorList>
    </citation>
    <scope>NUCLEOTIDE SEQUENCE [LARGE SCALE GENOMIC DNA]</scope>
    <source>
        <strain evidence="2 3">CGMCC 1.7271</strain>
    </source>
</reference>
<accession>A0A562SVQ7</accession>
<sequence>MANQTHIHPDRLMVLDIETVPQFASFEQLPEVWKDLWADKISKTMPENFSLPDSYQQKAGIQAEFGKIICISTGFFYTDKGNRLCFRLKSYAADNEKKLLQAFTADVEKFYNTTPDMHFAGHNIKEFDIPFISRRMLINQLALPAFLQFSGRKPWETNLVDTMQLWKFGDYKNYTSLHLLANCLGIETPKDGIDGSMVKDIYYKEQNLQRIVTYCQKDVVAVAQIFLRFQQLPLLPPENIFIAGTET</sequence>
<dbReference type="EMBL" id="VLLE01000002">
    <property type="protein sequence ID" value="TWI85379.1"/>
    <property type="molecule type" value="Genomic_DNA"/>
</dbReference>
<dbReference type="CDD" id="cd05782">
    <property type="entry name" value="DNA_polB_like1_exo"/>
    <property type="match status" value="1"/>
</dbReference>
<dbReference type="InterPro" id="IPR012337">
    <property type="entry name" value="RNaseH-like_sf"/>
</dbReference>
<keyword evidence="3" id="KW-1185">Reference proteome</keyword>
<dbReference type="Gene3D" id="3.30.420.10">
    <property type="entry name" value="Ribonuclease H-like superfamily/Ribonuclease H"/>
    <property type="match status" value="1"/>
</dbReference>
<feature type="domain" description="Predicted 3'-5' exonuclease PolB-like" evidence="1">
    <location>
        <begin position="63"/>
        <end position="232"/>
    </location>
</feature>
<proteinExistence type="predicted"/>